<keyword evidence="5" id="KW-1185">Reference proteome</keyword>
<reference evidence="5" key="2">
    <citation type="journal article" date="2019" name="Int. J. Syst. Evol. Microbiol.">
        <title>The Global Catalogue of Microorganisms (GCM) 10K type strain sequencing project: providing services to taxonomists for standard genome sequencing and annotation.</title>
        <authorList>
            <consortium name="The Broad Institute Genomics Platform"/>
            <consortium name="The Broad Institute Genome Sequencing Center for Infectious Disease"/>
            <person name="Wu L."/>
            <person name="Ma J."/>
        </authorList>
    </citation>
    <scope>NUCLEOTIDE SEQUENCE [LARGE SCALE GENOMIC DNA]</scope>
    <source>
        <strain evidence="5">NBRC 107710</strain>
    </source>
</reference>
<dbReference type="Proteomes" id="UP000517759">
    <property type="component" value="Unassembled WGS sequence"/>
</dbReference>
<comment type="caution">
    <text evidence="3">The sequence shown here is derived from an EMBL/GenBank/DDBJ whole genome shotgun (WGS) entry which is preliminary data.</text>
</comment>
<reference evidence="3 4" key="3">
    <citation type="submission" date="2020-08" db="EMBL/GenBank/DDBJ databases">
        <title>Genomic Encyclopedia of Type Strains, Phase IV (KMG-IV): sequencing the most valuable type-strain genomes for metagenomic binning, comparative biology and taxonomic classification.</title>
        <authorList>
            <person name="Goeker M."/>
        </authorList>
    </citation>
    <scope>NUCLEOTIDE SEQUENCE [LARGE SCALE GENOMIC DNA]</scope>
    <source>
        <strain evidence="3 4">DSM 24105</strain>
    </source>
</reference>
<sequence length="109" mass="11266">MKLLTLAASAAVLFGLASQSARAETPEEIAFGFGQFTGAATFCKLPKDKVQAVAAGLLGTAGIDMSGPGPEMTKFKEGVTDGVRSMQAPDASSCEDVTTAFNQAYEKLQ</sequence>
<name>A0A7W6F742_9HYPH</name>
<evidence type="ECO:0000313" key="5">
    <source>
        <dbReference type="Proteomes" id="UP001156881"/>
    </source>
</evidence>
<dbReference type="EMBL" id="JACIDN010000004">
    <property type="protein sequence ID" value="MBB3903097.1"/>
    <property type="molecule type" value="Genomic_DNA"/>
</dbReference>
<evidence type="ECO:0000313" key="4">
    <source>
        <dbReference type="Proteomes" id="UP000517759"/>
    </source>
</evidence>
<evidence type="ECO:0000313" key="3">
    <source>
        <dbReference type="EMBL" id="MBB3903097.1"/>
    </source>
</evidence>
<feature type="chain" id="PRO_5030744586" evidence="1">
    <location>
        <begin position="24"/>
        <end position="109"/>
    </location>
</feature>
<organism evidence="3 4">
    <name type="scientific">Methylobacterium brachythecii</name>
    <dbReference type="NCBI Taxonomy" id="1176177"/>
    <lineage>
        <taxon>Bacteria</taxon>
        <taxon>Pseudomonadati</taxon>
        <taxon>Pseudomonadota</taxon>
        <taxon>Alphaproteobacteria</taxon>
        <taxon>Hyphomicrobiales</taxon>
        <taxon>Methylobacteriaceae</taxon>
        <taxon>Methylobacterium</taxon>
    </lineage>
</organism>
<evidence type="ECO:0000256" key="1">
    <source>
        <dbReference type="SAM" id="SignalP"/>
    </source>
</evidence>
<dbReference type="EMBL" id="BSPG01000014">
    <property type="protein sequence ID" value="GLS44677.1"/>
    <property type="molecule type" value="Genomic_DNA"/>
</dbReference>
<dbReference type="AlphaFoldDB" id="A0A7W6F742"/>
<accession>A0A7W6F742</accession>
<proteinExistence type="predicted"/>
<feature type="signal peptide" evidence="1">
    <location>
        <begin position="1"/>
        <end position="23"/>
    </location>
</feature>
<dbReference type="RefSeq" id="WP_183505684.1">
    <property type="nucleotide sequence ID" value="NZ_BSPG01000014.1"/>
</dbReference>
<keyword evidence="1" id="KW-0732">Signal</keyword>
<reference evidence="2" key="4">
    <citation type="submission" date="2023-01" db="EMBL/GenBank/DDBJ databases">
        <title>Draft genome sequence of Methylobacterium brachythecii strain NBRC 107710.</title>
        <authorList>
            <person name="Sun Q."/>
            <person name="Mori K."/>
        </authorList>
    </citation>
    <scope>NUCLEOTIDE SEQUENCE</scope>
    <source>
        <strain evidence="2">NBRC 107710</strain>
    </source>
</reference>
<protein>
    <submittedName>
        <fullName evidence="3">Uncharacterized protein</fullName>
    </submittedName>
</protein>
<evidence type="ECO:0000313" key="2">
    <source>
        <dbReference type="EMBL" id="GLS44677.1"/>
    </source>
</evidence>
<dbReference type="Proteomes" id="UP001156881">
    <property type="component" value="Unassembled WGS sequence"/>
</dbReference>
<gene>
    <name evidence="2" type="ORF">GCM10007884_26650</name>
    <name evidence="3" type="ORF">GGR33_002599</name>
</gene>
<reference evidence="2" key="1">
    <citation type="journal article" date="2014" name="Int. J. Syst. Evol. Microbiol.">
        <title>Complete genome of a new Firmicutes species belonging to the dominant human colonic microbiota ('Ruminococcus bicirculans') reveals two chromosomes and a selective capacity to utilize plant glucans.</title>
        <authorList>
            <consortium name="NISC Comparative Sequencing Program"/>
            <person name="Wegmann U."/>
            <person name="Louis P."/>
            <person name="Goesmann A."/>
            <person name="Henrissat B."/>
            <person name="Duncan S.H."/>
            <person name="Flint H.J."/>
        </authorList>
    </citation>
    <scope>NUCLEOTIDE SEQUENCE</scope>
    <source>
        <strain evidence="2">NBRC 107710</strain>
    </source>
</reference>